<dbReference type="RefSeq" id="WP_091031824.1">
    <property type="nucleotide sequence ID" value="NZ_FNAD01000004.1"/>
</dbReference>
<accession>A0A1G6UUQ4</accession>
<sequence length="402" mass="43143">MSGDIESLLRSEMAQRVDAAPAATEDPGLADLAIAGAGRIRHRRRVAAAASGAGLLVLGAATFVWQPWVAPDPQEGTLAADTSTTEVQNEFAMEFVVEDGDGRYSVLNSEGTSVAIDVASPDYGVFRLDGAYMAETESQVAFTGFDGAAGEVYEKPTMETYTRVNYGGTQFAMVTPDAAYTVEEHRLQDVTLADSAGQAVDATFTTAYALTLMDWSASTAVFTADLQGVNGGGIGEYHFDEQFKWGLESVGAAGFESVAVTDLEDPGYVCVADLEAGVGLADDGEQCGSLDSAVIQDELVATASDDAAPELVREYVEYSQATYTFPMIEDFDFGEYQERYFETGLYWTDPYGRWELTGNLGDETWLLLDASTEEGSLSELTPPAGAVMPVLDYTRLSRPRPR</sequence>
<dbReference type="STRING" id="58114.SAMN05216270_10463"/>
<dbReference type="Proteomes" id="UP000198949">
    <property type="component" value="Unassembled WGS sequence"/>
</dbReference>
<dbReference type="AlphaFoldDB" id="A0A1G6UUQ4"/>
<protein>
    <submittedName>
        <fullName evidence="2">Uncharacterized protein</fullName>
    </submittedName>
</protein>
<evidence type="ECO:0000256" key="1">
    <source>
        <dbReference type="SAM" id="Phobius"/>
    </source>
</evidence>
<dbReference type="EMBL" id="FNAD01000004">
    <property type="protein sequence ID" value="SDD44984.1"/>
    <property type="molecule type" value="Genomic_DNA"/>
</dbReference>
<evidence type="ECO:0000313" key="3">
    <source>
        <dbReference type="Proteomes" id="UP000198949"/>
    </source>
</evidence>
<keyword evidence="3" id="KW-1185">Reference proteome</keyword>
<dbReference type="OrthoDB" id="5184535at2"/>
<organism evidence="2 3">
    <name type="scientific">Glycomyces harbinensis</name>
    <dbReference type="NCBI Taxonomy" id="58114"/>
    <lineage>
        <taxon>Bacteria</taxon>
        <taxon>Bacillati</taxon>
        <taxon>Actinomycetota</taxon>
        <taxon>Actinomycetes</taxon>
        <taxon>Glycomycetales</taxon>
        <taxon>Glycomycetaceae</taxon>
        <taxon>Glycomyces</taxon>
    </lineage>
</organism>
<keyword evidence="1" id="KW-1133">Transmembrane helix</keyword>
<keyword evidence="1" id="KW-0812">Transmembrane</keyword>
<feature type="transmembrane region" description="Helical" evidence="1">
    <location>
        <begin position="46"/>
        <end position="65"/>
    </location>
</feature>
<evidence type="ECO:0000313" key="2">
    <source>
        <dbReference type="EMBL" id="SDD44984.1"/>
    </source>
</evidence>
<proteinExistence type="predicted"/>
<keyword evidence="1" id="KW-0472">Membrane</keyword>
<gene>
    <name evidence="2" type="ORF">SAMN05216270_10463</name>
</gene>
<reference evidence="3" key="1">
    <citation type="submission" date="2016-10" db="EMBL/GenBank/DDBJ databases">
        <authorList>
            <person name="Varghese N."/>
            <person name="Submissions S."/>
        </authorList>
    </citation>
    <scope>NUCLEOTIDE SEQUENCE [LARGE SCALE GENOMIC DNA]</scope>
    <source>
        <strain evidence="3">CGMCC 4.3516</strain>
    </source>
</reference>
<name>A0A1G6UUQ4_9ACTN</name>